<feature type="transmembrane region" description="Helical" evidence="1">
    <location>
        <begin position="70"/>
        <end position="92"/>
    </location>
</feature>
<gene>
    <name evidence="2" type="ORF">H8792_000175</name>
</gene>
<protein>
    <recommendedName>
        <fullName evidence="4">DUF2809 domain-containing protein</fullName>
    </recommendedName>
</protein>
<sequence>MSSVLFLKTSFIWLVIAALAIANGAFREKVLIAYLGEKAALPLSGLSLSLIVFLTAYLLFSLIGIYKRKVYFIIGFQWVIMTLIFEFLFAHFVVGKTWIDILQTFNVFKGDLFVVVLVVSFFSPFIIAKLKGIL</sequence>
<feature type="transmembrane region" description="Helical" evidence="1">
    <location>
        <begin position="112"/>
        <end position="130"/>
    </location>
</feature>
<keyword evidence="1" id="KW-0812">Transmembrane</keyword>
<keyword evidence="1" id="KW-0472">Membrane</keyword>
<dbReference type="Proteomes" id="UP001193680">
    <property type="component" value="Unassembled WGS sequence"/>
</dbReference>
<dbReference type="RefSeq" id="WP_194947123.1">
    <property type="nucleotide sequence ID" value="NZ_JACBGI020000001.1"/>
</dbReference>
<evidence type="ECO:0000256" key="1">
    <source>
        <dbReference type="SAM" id="Phobius"/>
    </source>
</evidence>
<evidence type="ECO:0000313" key="2">
    <source>
        <dbReference type="EMBL" id="MBF6056752.1"/>
    </source>
</evidence>
<organism evidence="2 3">
    <name type="scientific">Thiomicrorhabdus heinhorstiae</name>
    <dbReference type="NCBI Taxonomy" id="2748010"/>
    <lineage>
        <taxon>Bacteria</taxon>
        <taxon>Pseudomonadati</taxon>
        <taxon>Pseudomonadota</taxon>
        <taxon>Gammaproteobacteria</taxon>
        <taxon>Thiotrichales</taxon>
        <taxon>Piscirickettsiaceae</taxon>
        <taxon>Thiomicrorhabdus</taxon>
    </lineage>
</organism>
<keyword evidence="1" id="KW-1133">Transmembrane helix</keyword>
<dbReference type="EMBL" id="JACBGI020000001">
    <property type="protein sequence ID" value="MBF6056752.1"/>
    <property type="molecule type" value="Genomic_DNA"/>
</dbReference>
<name>A0ABS0BSA0_9GAMM</name>
<keyword evidence="3" id="KW-1185">Reference proteome</keyword>
<accession>A0ABS0BSA0</accession>
<proteinExistence type="predicted"/>
<reference evidence="2 3" key="2">
    <citation type="submission" date="2020-11" db="EMBL/GenBank/DDBJ databases">
        <title>Sulfur oxidizing isolate from Hospital Hole Sinkhole.</title>
        <authorList>
            <person name="Scott K.M."/>
        </authorList>
    </citation>
    <scope>NUCLEOTIDE SEQUENCE [LARGE SCALE GENOMIC DNA]</scope>
    <source>
        <strain evidence="2 3">HH1</strain>
    </source>
</reference>
<comment type="caution">
    <text evidence="2">The sequence shown here is derived from an EMBL/GenBank/DDBJ whole genome shotgun (WGS) entry which is preliminary data.</text>
</comment>
<evidence type="ECO:0000313" key="3">
    <source>
        <dbReference type="Proteomes" id="UP001193680"/>
    </source>
</evidence>
<reference evidence="2 3" key="1">
    <citation type="submission" date="2020-06" db="EMBL/GenBank/DDBJ databases">
        <authorList>
            <person name="Scott K."/>
        </authorList>
    </citation>
    <scope>NUCLEOTIDE SEQUENCE [LARGE SCALE GENOMIC DNA]</scope>
    <source>
        <strain evidence="2 3">HH1</strain>
    </source>
</reference>
<evidence type="ECO:0008006" key="4">
    <source>
        <dbReference type="Google" id="ProtNLM"/>
    </source>
</evidence>
<feature type="transmembrane region" description="Helical" evidence="1">
    <location>
        <begin position="43"/>
        <end position="63"/>
    </location>
</feature>